<evidence type="ECO:0000256" key="1">
    <source>
        <dbReference type="PROSITE-ProRule" id="PRU00110"/>
    </source>
</evidence>
<proteinExistence type="predicted"/>
<dbReference type="OrthoDB" id="4965347at2"/>
<name>A0A024GZ63_9MICC</name>
<protein>
    <recommendedName>
        <fullName evidence="3">HPt domain-containing protein</fullName>
    </recommendedName>
</protein>
<dbReference type="InterPro" id="IPR008207">
    <property type="entry name" value="Sig_transdc_His_kin_Hpt_dom"/>
</dbReference>
<dbReference type="Proteomes" id="UP000035722">
    <property type="component" value="Unassembled WGS sequence"/>
</dbReference>
<dbReference type="STRING" id="861266.ARTSIC4J27_965"/>
<dbReference type="Pfam" id="PF01627">
    <property type="entry name" value="Hpt"/>
    <property type="match status" value="1"/>
</dbReference>
<evidence type="ECO:0000256" key="2">
    <source>
        <dbReference type="SAM" id="MobiDB-lite"/>
    </source>
</evidence>
<dbReference type="Gene3D" id="1.20.120.160">
    <property type="entry name" value="HPT domain"/>
    <property type="match status" value="1"/>
</dbReference>
<evidence type="ECO:0000313" key="4">
    <source>
        <dbReference type="EMBL" id="CCQ45033.1"/>
    </source>
</evidence>
<dbReference type="InterPro" id="IPR036641">
    <property type="entry name" value="HPT_dom_sf"/>
</dbReference>
<sequence length="154" mass="16662">MTPITSPFRGSKTPPEKTGITRPADAVPPLVDRLVLERLEEELDDGGEGYTSVFVTNFIACLPRRIERLRLTLTTGDWEGSFDAVLSLKTSSQMVGAEQLALLAMTLEAELRSDATLANLNIALPQQAATFLEAINQCSSRTVHSLTSPHTPGP</sequence>
<dbReference type="SUPFAM" id="SSF47226">
    <property type="entry name" value="Histidine-containing phosphotransfer domain, HPT domain"/>
    <property type="match status" value="1"/>
</dbReference>
<reference evidence="5" key="1">
    <citation type="journal article" date="2014" name="Genome Announc.">
        <title>Genome Sequence of Arthrobacter siccitolerans 4J27, a Xeroprotectant-Producing Desiccation-Tolerant Microorganism.</title>
        <authorList>
            <person name="Manzanera M."/>
            <person name="Santa-Cruz-Calvo L."/>
            <person name="Vilchez J.I."/>
            <person name="Garcia-Fontana C."/>
            <person name="Silva-Castro G.A."/>
            <person name="Calvo C."/>
            <person name="Gonzalez-Lopez J."/>
        </authorList>
    </citation>
    <scope>NUCLEOTIDE SEQUENCE [LARGE SCALE GENOMIC DNA]</scope>
    <source>
        <strain evidence="5">4J27</strain>
    </source>
</reference>
<comment type="caution">
    <text evidence="1">Lacks conserved residue(s) required for the propagation of feature annotation.</text>
</comment>
<dbReference type="GO" id="GO:0000160">
    <property type="term" value="P:phosphorelay signal transduction system"/>
    <property type="evidence" value="ECO:0007669"/>
    <property type="project" value="InterPro"/>
</dbReference>
<evidence type="ECO:0000259" key="3">
    <source>
        <dbReference type="PROSITE" id="PS50894"/>
    </source>
</evidence>
<gene>
    <name evidence="4" type="ORF">ARTSIC4J27_965</name>
</gene>
<evidence type="ECO:0000313" key="5">
    <source>
        <dbReference type="Proteomes" id="UP000035722"/>
    </source>
</evidence>
<dbReference type="RefSeq" id="WP_083435318.1">
    <property type="nucleotide sequence ID" value="NZ_CAQI01000031.1"/>
</dbReference>
<dbReference type="PROSITE" id="PS50894">
    <property type="entry name" value="HPT"/>
    <property type="match status" value="1"/>
</dbReference>
<dbReference type="AlphaFoldDB" id="A0A024GZ63"/>
<organism evidence="4 5">
    <name type="scientific">Pseudarthrobacter siccitolerans</name>
    <dbReference type="NCBI Taxonomy" id="861266"/>
    <lineage>
        <taxon>Bacteria</taxon>
        <taxon>Bacillati</taxon>
        <taxon>Actinomycetota</taxon>
        <taxon>Actinomycetes</taxon>
        <taxon>Micrococcales</taxon>
        <taxon>Micrococcaceae</taxon>
        <taxon>Pseudarthrobacter</taxon>
    </lineage>
</organism>
<feature type="region of interest" description="Disordered" evidence="2">
    <location>
        <begin position="1"/>
        <end position="24"/>
    </location>
</feature>
<comment type="caution">
    <text evidence="4">The sequence shown here is derived from an EMBL/GenBank/DDBJ whole genome shotgun (WGS) entry which is preliminary data.</text>
</comment>
<keyword evidence="5" id="KW-1185">Reference proteome</keyword>
<accession>A0A024GZ63</accession>
<feature type="domain" description="HPt" evidence="3">
    <location>
        <begin position="47"/>
        <end position="149"/>
    </location>
</feature>
<dbReference type="EMBL" id="CAQI01000031">
    <property type="protein sequence ID" value="CCQ45033.1"/>
    <property type="molecule type" value="Genomic_DNA"/>
</dbReference>